<feature type="region of interest" description="Disordered" evidence="1">
    <location>
        <begin position="50"/>
        <end position="88"/>
    </location>
</feature>
<evidence type="ECO:0000256" key="2">
    <source>
        <dbReference type="SAM" id="SignalP"/>
    </source>
</evidence>
<proteinExistence type="predicted"/>
<gene>
    <name evidence="3" type="ORF">ACFSCV_15355</name>
</gene>
<evidence type="ECO:0000313" key="4">
    <source>
        <dbReference type="Proteomes" id="UP001597308"/>
    </source>
</evidence>
<accession>A0ABW4K889</accession>
<evidence type="ECO:0000256" key="1">
    <source>
        <dbReference type="SAM" id="MobiDB-lite"/>
    </source>
</evidence>
<dbReference type="EMBL" id="JBHUER010000010">
    <property type="protein sequence ID" value="MFD1704384.1"/>
    <property type="molecule type" value="Genomic_DNA"/>
</dbReference>
<protein>
    <submittedName>
        <fullName evidence="3">Uncharacterized protein</fullName>
    </submittedName>
</protein>
<sequence>MNSDHHFFRATWRLGAMAAAALIGAASAPVQAEGPSTTNSRAEIRREFETRGPKAHGTWVIRQTQARPSAVESRKQPSANRPSRFVKN</sequence>
<name>A0ABW4K889_9HYPH</name>
<evidence type="ECO:0000313" key="3">
    <source>
        <dbReference type="EMBL" id="MFD1704384.1"/>
    </source>
</evidence>
<keyword evidence="4" id="KW-1185">Reference proteome</keyword>
<feature type="chain" id="PRO_5047226880" evidence="2">
    <location>
        <begin position="33"/>
        <end position="88"/>
    </location>
</feature>
<feature type="signal peptide" evidence="2">
    <location>
        <begin position="1"/>
        <end position="32"/>
    </location>
</feature>
<organism evidence="3 4">
    <name type="scientific">Methylopila henanensis</name>
    <dbReference type="NCBI Taxonomy" id="873516"/>
    <lineage>
        <taxon>Bacteria</taxon>
        <taxon>Pseudomonadati</taxon>
        <taxon>Pseudomonadota</taxon>
        <taxon>Alphaproteobacteria</taxon>
        <taxon>Hyphomicrobiales</taxon>
        <taxon>Methylopilaceae</taxon>
        <taxon>Methylopila</taxon>
    </lineage>
</organism>
<dbReference type="Proteomes" id="UP001597308">
    <property type="component" value="Unassembled WGS sequence"/>
</dbReference>
<comment type="caution">
    <text evidence="3">The sequence shown here is derived from an EMBL/GenBank/DDBJ whole genome shotgun (WGS) entry which is preliminary data.</text>
</comment>
<reference evidence="4" key="1">
    <citation type="journal article" date="2019" name="Int. J. Syst. Evol. Microbiol.">
        <title>The Global Catalogue of Microorganisms (GCM) 10K type strain sequencing project: providing services to taxonomists for standard genome sequencing and annotation.</title>
        <authorList>
            <consortium name="The Broad Institute Genomics Platform"/>
            <consortium name="The Broad Institute Genome Sequencing Center for Infectious Disease"/>
            <person name="Wu L."/>
            <person name="Ma J."/>
        </authorList>
    </citation>
    <scope>NUCLEOTIDE SEQUENCE [LARGE SCALE GENOMIC DNA]</scope>
    <source>
        <strain evidence="4">KCTC 23707</strain>
    </source>
</reference>
<keyword evidence="2" id="KW-0732">Signal</keyword>
<dbReference type="RefSeq" id="WP_378800444.1">
    <property type="nucleotide sequence ID" value="NZ_JBHUER010000010.1"/>
</dbReference>